<keyword evidence="3" id="KW-1185">Reference proteome</keyword>
<evidence type="ECO:0008006" key="4">
    <source>
        <dbReference type="Google" id="ProtNLM"/>
    </source>
</evidence>
<dbReference type="EMBL" id="JAVDWR010000001">
    <property type="protein sequence ID" value="MDR7119162.1"/>
    <property type="molecule type" value="Genomic_DNA"/>
</dbReference>
<dbReference type="Proteomes" id="UP001257909">
    <property type="component" value="Unassembled WGS sequence"/>
</dbReference>
<evidence type="ECO:0000256" key="1">
    <source>
        <dbReference type="SAM" id="Phobius"/>
    </source>
</evidence>
<sequence>MTIRQHTDSFWRSSVLYGAAALVVLSLLPGCSMLSREPQKVEAELTQVEKVAVLKKRLLETHHKLHMQRAQLQKLINNDADLEQLIRLMHIKQQQTQLSGDAAGQTKEVTVDYLQVMAANQQTLKSELSRLMSELNTLTAAPGN</sequence>
<reference evidence="2 3" key="1">
    <citation type="submission" date="2023-07" db="EMBL/GenBank/DDBJ databases">
        <title>Sorghum-associated microbial communities from plants grown in Nebraska, USA.</title>
        <authorList>
            <person name="Schachtman D."/>
        </authorList>
    </citation>
    <scope>NUCLEOTIDE SEQUENCE [LARGE SCALE GENOMIC DNA]</scope>
    <source>
        <strain evidence="2 3">4138</strain>
    </source>
</reference>
<keyword evidence="1" id="KW-1133">Transmembrane helix</keyword>
<gene>
    <name evidence="2" type="ORF">J2W69_000077</name>
</gene>
<feature type="transmembrane region" description="Helical" evidence="1">
    <location>
        <begin position="15"/>
        <end position="34"/>
    </location>
</feature>
<protein>
    <recommendedName>
        <fullName evidence="4">Lipoprotein</fullName>
    </recommendedName>
</protein>
<name>A0ABU1VTW8_9GAMM</name>
<proteinExistence type="predicted"/>
<evidence type="ECO:0000313" key="3">
    <source>
        <dbReference type="Proteomes" id="UP001257909"/>
    </source>
</evidence>
<evidence type="ECO:0000313" key="2">
    <source>
        <dbReference type="EMBL" id="MDR7119162.1"/>
    </source>
</evidence>
<accession>A0ABU1VTW8</accession>
<keyword evidence="1" id="KW-0812">Transmembrane</keyword>
<dbReference type="RefSeq" id="WP_310273454.1">
    <property type="nucleotide sequence ID" value="NZ_JAVDWR010000001.1"/>
</dbReference>
<organism evidence="2 3">
    <name type="scientific">Rheinheimera soli</name>
    <dbReference type="NCBI Taxonomy" id="443616"/>
    <lineage>
        <taxon>Bacteria</taxon>
        <taxon>Pseudomonadati</taxon>
        <taxon>Pseudomonadota</taxon>
        <taxon>Gammaproteobacteria</taxon>
        <taxon>Chromatiales</taxon>
        <taxon>Chromatiaceae</taxon>
        <taxon>Rheinheimera</taxon>
    </lineage>
</organism>
<comment type="caution">
    <text evidence="2">The sequence shown here is derived from an EMBL/GenBank/DDBJ whole genome shotgun (WGS) entry which is preliminary data.</text>
</comment>
<keyword evidence="1" id="KW-0472">Membrane</keyword>